<name>A0ACB7RXT1_HYAAI</name>
<reference evidence="1" key="1">
    <citation type="submission" date="2020-05" db="EMBL/GenBank/DDBJ databases">
        <title>Large-scale comparative analyses of tick genomes elucidate their genetic diversity and vector capacities.</title>
        <authorList>
            <person name="Jia N."/>
            <person name="Wang J."/>
            <person name="Shi W."/>
            <person name="Du L."/>
            <person name="Sun Y."/>
            <person name="Zhan W."/>
            <person name="Jiang J."/>
            <person name="Wang Q."/>
            <person name="Zhang B."/>
            <person name="Ji P."/>
            <person name="Sakyi L.B."/>
            <person name="Cui X."/>
            <person name="Yuan T."/>
            <person name="Jiang B."/>
            <person name="Yang W."/>
            <person name="Lam T.T.-Y."/>
            <person name="Chang Q."/>
            <person name="Ding S."/>
            <person name="Wang X."/>
            <person name="Zhu J."/>
            <person name="Ruan X."/>
            <person name="Zhao L."/>
            <person name="Wei J."/>
            <person name="Que T."/>
            <person name="Du C."/>
            <person name="Cheng J."/>
            <person name="Dai P."/>
            <person name="Han X."/>
            <person name="Huang E."/>
            <person name="Gao Y."/>
            <person name="Liu J."/>
            <person name="Shao H."/>
            <person name="Ye R."/>
            <person name="Li L."/>
            <person name="Wei W."/>
            <person name="Wang X."/>
            <person name="Wang C."/>
            <person name="Yang T."/>
            <person name="Huo Q."/>
            <person name="Li W."/>
            <person name="Guo W."/>
            <person name="Chen H."/>
            <person name="Zhou L."/>
            <person name="Ni X."/>
            <person name="Tian J."/>
            <person name="Zhou Y."/>
            <person name="Sheng Y."/>
            <person name="Liu T."/>
            <person name="Pan Y."/>
            <person name="Xia L."/>
            <person name="Li J."/>
            <person name="Zhao F."/>
            <person name="Cao W."/>
        </authorList>
    </citation>
    <scope>NUCLEOTIDE SEQUENCE</scope>
    <source>
        <strain evidence="1">Hyas-2018</strain>
    </source>
</reference>
<proteinExistence type="predicted"/>
<protein>
    <submittedName>
        <fullName evidence="1">Uncharacterized protein</fullName>
    </submittedName>
</protein>
<keyword evidence="2" id="KW-1185">Reference proteome</keyword>
<accession>A0ACB7RXT1</accession>
<evidence type="ECO:0000313" key="1">
    <source>
        <dbReference type="EMBL" id="KAH6926622.1"/>
    </source>
</evidence>
<evidence type="ECO:0000313" key="2">
    <source>
        <dbReference type="Proteomes" id="UP000821845"/>
    </source>
</evidence>
<dbReference type="Proteomes" id="UP000821845">
    <property type="component" value="Chromosome 7"/>
</dbReference>
<sequence>MAAFGKVPGVTEGFVPGWRMCSLASVVFVLKWHALFQISFGLTGWSCASTRELCALVSEPCLLYFQPLLDARENWRREEKIPDHVSRGLLLSACFFAL</sequence>
<dbReference type="EMBL" id="CM023487">
    <property type="protein sequence ID" value="KAH6926622.1"/>
    <property type="molecule type" value="Genomic_DNA"/>
</dbReference>
<organism evidence="1 2">
    <name type="scientific">Hyalomma asiaticum</name>
    <name type="common">Tick</name>
    <dbReference type="NCBI Taxonomy" id="266040"/>
    <lineage>
        <taxon>Eukaryota</taxon>
        <taxon>Metazoa</taxon>
        <taxon>Ecdysozoa</taxon>
        <taxon>Arthropoda</taxon>
        <taxon>Chelicerata</taxon>
        <taxon>Arachnida</taxon>
        <taxon>Acari</taxon>
        <taxon>Parasitiformes</taxon>
        <taxon>Ixodida</taxon>
        <taxon>Ixodoidea</taxon>
        <taxon>Ixodidae</taxon>
        <taxon>Hyalomminae</taxon>
        <taxon>Hyalomma</taxon>
    </lineage>
</organism>
<gene>
    <name evidence="1" type="ORF">HPB50_019995</name>
</gene>
<comment type="caution">
    <text evidence="1">The sequence shown here is derived from an EMBL/GenBank/DDBJ whole genome shotgun (WGS) entry which is preliminary data.</text>
</comment>